<dbReference type="SUPFAM" id="SSF141571">
    <property type="entry name" value="Pentapeptide repeat-like"/>
    <property type="match status" value="1"/>
</dbReference>
<dbReference type="InterPro" id="IPR001646">
    <property type="entry name" value="5peptide_repeat"/>
</dbReference>
<gene>
    <name evidence="1" type="ORF">SAMN05421688_3099</name>
</gene>
<dbReference type="AlphaFoldDB" id="A0A1I0YH33"/>
<dbReference type="EMBL" id="FOJU01000005">
    <property type="protein sequence ID" value="SFB12755.1"/>
    <property type="molecule type" value="Genomic_DNA"/>
</dbReference>
<keyword evidence="2" id="KW-1185">Reference proteome</keyword>
<dbReference type="STRING" id="871651.SAMN05421688_3099"/>
<dbReference type="PANTHER" id="PTHR14136">
    <property type="entry name" value="BTB_POZ DOMAIN-CONTAINING PROTEIN KCTD9"/>
    <property type="match status" value="1"/>
</dbReference>
<dbReference type="InterPro" id="IPR051082">
    <property type="entry name" value="Pentapeptide-BTB/POZ_domain"/>
</dbReference>
<dbReference type="Gene3D" id="2.160.20.80">
    <property type="entry name" value="E3 ubiquitin-protein ligase SopA"/>
    <property type="match status" value="1"/>
</dbReference>
<name>A0A1I0YH33_9RHOB</name>
<sequence length="361" mass="40161">MLQTRNEISGLRDMIDRRTTLDRFNTALESRDGAARNYGELFSTMNYWGEAFTGRDFASLNFTGQDLSGNDFTQANLEFSKGAEANFSDAILTRSAFEVADFSNAIFRNTTLQDVTARLAWFNGSDFFRANLQGSSILFSDLRGADFSEADLNNVTLAFSDLRGAKFDGANMSGATLLGSNVEGATFAGTILSKTDVMGVLGLASEVTSHEGLCESRARLDERVLTGADAQEGLGQAWDDLELYFFEVWEAPDLQSRWKRDLYFSKFLTLFGFHPGKYPDCGFLGGFADGYAPSIRLGYNINLAADLLEKPQFEAEFMRARSEILGELVRFRVPARVWEQNKACGNRSLLTRNECRGYGLY</sequence>
<dbReference type="PANTHER" id="PTHR14136:SF17">
    <property type="entry name" value="BTB_POZ DOMAIN-CONTAINING PROTEIN KCTD9"/>
    <property type="match status" value="1"/>
</dbReference>
<evidence type="ECO:0000313" key="1">
    <source>
        <dbReference type="EMBL" id="SFB12755.1"/>
    </source>
</evidence>
<dbReference type="Pfam" id="PF00805">
    <property type="entry name" value="Pentapeptide"/>
    <property type="match status" value="2"/>
</dbReference>
<proteinExistence type="predicted"/>
<dbReference type="Proteomes" id="UP000198796">
    <property type="component" value="Unassembled WGS sequence"/>
</dbReference>
<accession>A0A1I0YH33</accession>
<organism evidence="1 2">
    <name type="scientific">Poseidonocella pacifica</name>
    <dbReference type="NCBI Taxonomy" id="871651"/>
    <lineage>
        <taxon>Bacteria</taxon>
        <taxon>Pseudomonadati</taxon>
        <taxon>Pseudomonadota</taxon>
        <taxon>Alphaproteobacteria</taxon>
        <taxon>Rhodobacterales</taxon>
        <taxon>Roseobacteraceae</taxon>
        <taxon>Poseidonocella</taxon>
    </lineage>
</organism>
<reference evidence="1 2" key="1">
    <citation type="submission" date="2016-10" db="EMBL/GenBank/DDBJ databases">
        <authorList>
            <person name="de Groot N.N."/>
        </authorList>
    </citation>
    <scope>NUCLEOTIDE SEQUENCE [LARGE SCALE GENOMIC DNA]</scope>
    <source>
        <strain evidence="1 2">DSM 29316</strain>
    </source>
</reference>
<protein>
    <submittedName>
        <fullName evidence="1">Uncharacterized protein YjbI, contains pentapeptide repeats</fullName>
    </submittedName>
</protein>
<evidence type="ECO:0000313" key="2">
    <source>
        <dbReference type="Proteomes" id="UP000198796"/>
    </source>
</evidence>